<gene>
    <name evidence="3" type="ORF">FC18_GL001639</name>
</gene>
<sequence length="186" mass="20900">MTKTIYLMRHGETLFNRQRRIQGWCDSPLTANGRAQATQAAAYFRDAHVHLDAAYCSTAERASDTLALITDLPYTRLKGLRERGFGEFEGQPEYLNPPRPYGDFFAPYGGETDEQVDARITAAVQSIVDTDPGQNILIVSHAGATMTFMHHWANLGFENRLHNCDIAQFSYADGVFKLVQIIHPLH</sequence>
<name>A0A0R1ZL53_9LACO</name>
<feature type="active site" description="Tele-phosphohistidine intermediate" evidence="1">
    <location>
        <position position="10"/>
    </location>
</feature>
<accession>A0A0R1ZL53</accession>
<dbReference type="Pfam" id="PF00300">
    <property type="entry name" value="His_Phos_1"/>
    <property type="match status" value="1"/>
</dbReference>
<evidence type="ECO:0000313" key="3">
    <source>
        <dbReference type="EMBL" id="KRM55189.1"/>
    </source>
</evidence>
<evidence type="ECO:0000256" key="1">
    <source>
        <dbReference type="PIRSR" id="PIRSR613078-1"/>
    </source>
</evidence>
<comment type="caution">
    <text evidence="3">The sequence shown here is derived from an EMBL/GenBank/DDBJ whole genome shotgun (WGS) entry which is preliminary data.</text>
</comment>
<dbReference type="AlphaFoldDB" id="A0A0R1ZL53"/>
<feature type="binding site" evidence="2">
    <location>
        <begin position="9"/>
        <end position="16"/>
    </location>
    <ligand>
        <name>substrate</name>
    </ligand>
</feature>
<evidence type="ECO:0000256" key="2">
    <source>
        <dbReference type="PIRSR" id="PIRSR613078-2"/>
    </source>
</evidence>
<dbReference type="STRING" id="1291052.FC18_GL001639"/>
<dbReference type="RefSeq" id="WP_191983039.1">
    <property type="nucleotide sequence ID" value="NZ_AYYO01000030.1"/>
</dbReference>
<dbReference type="InterPro" id="IPR013078">
    <property type="entry name" value="His_Pase_superF_clade-1"/>
</dbReference>
<dbReference type="InterPro" id="IPR050275">
    <property type="entry name" value="PGM_Phosphatase"/>
</dbReference>
<dbReference type="SMART" id="SM00855">
    <property type="entry name" value="PGAM"/>
    <property type="match status" value="1"/>
</dbReference>
<evidence type="ECO:0000313" key="4">
    <source>
        <dbReference type="Proteomes" id="UP000051679"/>
    </source>
</evidence>
<dbReference type="Proteomes" id="UP000051679">
    <property type="component" value="Unassembled WGS sequence"/>
</dbReference>
<dbReference type="SUPFAM" id="SSF53254">
    <property type="entry name" value="Phosphoglycerate mutase-like"/>
    <property type="match status" value="1"/>
</dbReference>
<feature type="binding site" evidence="2">
    <location>
        <position position="61"/>
    </location>
    <ligand>
        <name>substrate</name>
    </ligand>
</feature>
<dbReference type="InterPro" id="IPR001345">
    <property type="entry name" value="PG/BPGM_mutase_AS"/>
</dbReference>
<dbReference type="PROSITE" id="PS00175">
    <property type="entry name" value="PG_MUTASE"/>
    <property type="match status" value="1"/>
</dbReference>
<proteinExistence type="predicted"/>
<dbReference type="EMBL" id="AYYO01000030">
    <property type="protein sequence ID" value="KRM55189.1"/>
    <property type="molecule type" value="Genomic_DNA"/>
</dbReference>
<reference evidence="3 4" key="1">
    <citation type="journal article" date="2015" name="Genome Announc.">
        <title>Expanding the biotechnology potential of lactobacilli through comparative genomics of 213 strains and associated genera.</title>
        <authorList>
            <person name="Sun Z."/>
            <person name="Harris H.M."/>
            <person name="McCann A."/>
            <person name="Guo C."/>
            <person name="Argimon S."/>
            <person name="Zhang W."/>
            <person name="Yang X."/>
            <person name="Jeffery I.B."/>
            <person name="Cooney J.C."/>
            <person name="Kagawa T.F."/>
            <person name="Liu W."/>
            <person name="Song Y."/>
            <person name="Salvetti E."/>
            <person name="Wrobel A."/>
            <person name="Rasinkangas P."/>
            <person name="Parkhill J."/>
            <person name="Rea M.C."/>
            <person name="O'Sullivan O."/>
            <person name="Ritari J."/>
            <person name="Douillard F.P."/>
            <person name="Paul Ross R."/>
            <person name="Yang R."/>
            <person name="Briner A.E."/>
            <person name="Felis G.E."/>
            <person name="de Vos W.M."/>
            <person name="Barrangou R."/>
            <person name="Klaenhammer T.R."/>
            <person name="Caufield P.W."/>
            <person name="Cui Y."/>
            <person name="Zhang H."/>
            <person name="O'Toole P.W."/>
        </authorList>
    </citation>
    <scope>NUCLEOTIDE SEQUENCE [LARGE SCALE GENOMIC DNA]</scope>
    <source>
        <strain evidence="3 4">DSM 20505</strain>
    </source>
</reference>
<protein>
    <submittedName>
        <fullName evidence="3">Putative phosphoglycerate mutase (Putative)</fullName>
    </submittedName>
</protein>
<dbReference type="GO" id="GO:0005737">
    <property type="term" value="C:cytoplasm"/>
    <property type="evidence" value="ECO:0007669"/>
    <property type="project" value="TreeGrafter"/>
</dbReference>
<dbReference type="PANTHER" id="PTHR48100">
    <property type="entry name" value="BROAD-SPECIFICITY PHOSPHATASE YOR283W-RELATED"/>
    <property type="match status" value="1"/>
</dbReference>
<dbReference type="InterPro" id="IPR029033">
    <property type="entry name" value="His_PPase_superfam"/>
</dbReference>
<dbReference type="CDD" id="cd07067">
    <property type="entry name" value="HP_PGM_like"/>
    <property type="match status" value="1"/>
</dbReference>
<dbReference type="PANTHER" id="PTHR48100:SF5">
    <property type="entry name" value="HISTIDINE PHOSPHATASE FAMILY PROTEIN"/>
    <property type="match status" value="1"/>
</dbReference>
<dbReference type="Gene3D" id="3.40.50.1240">
    <property type="entry name" value="Phosphoglycerate mutase-like"/>
    <property type="match status" value="1"/>
</dbReference>
<dbReference type="PATRIC" id="fig|1291052.5.peg.1669"/>
<feature type="active site" description="Proton donor/acceptor" evidence="1">
    <location>
        <position position="82"/>
    </location>
</feature>
<keyword evidence="4" id="KW-1185">Reference proteome</keyword>
<dbReference type="GO" id="GO:0016791">
    <property type="term" value="F:phosphatase activity"/>
    <property type="evidence" value="ECO:0007669"/>
    <property type="project" value="TreeGrafter"/>
</dbReference>
<organism evidence="3 4">
    <name type="scientific">Lacticaseibacillus sharpeae JCM 1186 = DSM 20505</name>
    <dbReference type="NCBI Taxonomy" id="1291052"/>
    <lineage>
        <taxon>Bacteria</taxon>
        <taxon>Bacillati</taxon>
        <taxon>Bacillota</taxon>
        <taxon>Bacilli</taxon>
        <taxon>Lactobacillales</taxon>
        <taxon>Lactobacillaceae</taxon>
        <taxon>Lacticaseibacillus</taxon>
    </lineage>
</organism>